<feature type="domain" description="Tyrosine specific protein phosphatases" evidence="5">
    <location>
        <begin position="100"/>
        <end position="157"/>
    </location>
</feature>
<dbReference type="GO" id="GO:0071364">
    <property type="term" value="P:cellular response to epidermal growth factor stimulus"/>
    <property type="evidence" value="ECO:0007669"/>
    <property type="project" value="Ensembl"/>
</dbReference>
<dbReference type="GO" id="GO:0050860">
    <property type="term" value="P:negative regulation of T cell receptor signaling pathway"/>
    <property type="evidence" value="ECO:0000318"/>
    <property type="project" value="GO_Central"/>
</dbReference>
<dbReference type="CTD" id="1845"/>
<dbReference type="GO" id="GO:0036126">
    <property type="term" value="C:sperm flagellum"/>
    <property type="evidence" value="ECO:0007669"/>
    <property type="project" value="Ensembl"/>
</dbReference>
<reference evidence="6 7" key="1">
    <citation type="journal article" date="2008" name="Nature">
        <title>Genome analysis of the platypus reveals unique signatures of evolution.</title>
        <authorList>
            <person name="Warren W.C."/>
            <person name="Hillier L.W."/>
            <person name="Marshall Graves J.A."/>
            <person name="Birney E."/>
            <person name="Ponting C.P."/>
            <person name="Grutzner F."/>
            <person name="Belov K."/>
            <person name="Miller W."/>
            <person name="Clarke L."/>
            <person name="Chinwalla A.T."/>
            <person name="Yang S.P."/>
            <person name="Heger A."/>
            <person name="Locke D.P."/>
            <person name="Miethke P."/>
            <person name="Waters P.D."/>
            <person name="Veyrunes F."/>
            <person name="Fulton L."/>
            <person name="Fulton B."/>
            <person name="Graves T."/>
            <person name="Wallis J."/>
            <person name="Puente X.S."/>
            <person name="Lopez-Otin C."/>
            <person name="Ordonez G.R."/>
            <person name="Eichler E.E."/>
            <person name="Chen L."/>
            <person name="Cheng Z."/>
            <person name="Deakin J.E."/>
            <person name="Alsop A."/>
            <person name="Thompson K."/>
            <person name="Kirby P."/>
            <person name="Papenfuss A.T."/>
            <person name="Wakefield M.J."/>
            <person name="Olender T."/>
            <person name="Lancet D."/>
            <person name="Huttley G.A."/>
            <person name="Smit A.F."/>
            <person name="Pask A."/>
            <person name="Temple-Smith P."/>
            <person name="Batzer M.A."/>
            <person name="Walker J.A."/>
            <person name="Konkel M.K."/>
            <person name="Harris R.S."/>
            <person name="Whittington C.M."/>
            <person name="Wong E.S."/>
            <person name="Gemmell N.J."/>
            <person name="Buschiazzo E."/>
            <person name="Vargas Jentzsch I.M."/>
            <person name="Merkel A."/>
            <person name="Schmitz J."/>
            <person name="Zemann A."/>
            <person name="Churakov G."/>
            <person name="Kriegs J.O."/>
            <person name="Brosius J."/>
            <person name="Murchison E.P."/>
            <person name="Sachidanandam R."/>
            <person name="Smith C."/>
            <person name="Hannon G.J."/>
            <person name="Tsend-Ayush E."/>
            <person name="McMillan D."/>
            <person name="Attenborough R."/>
            <person name="Rens W."/>
            <person name="Ferguson-Smith M."/>
            <person name="Lefevre C.M."/>
            <person name="Sharp J.A."/>
            <person name="Nicholas K.R."/>
            <person name="Ray D.A."/>
            <person name="Kube M."/>
            <person name="Reinhardt R."/>
            <person name="Pringle T.H."/>
            <person name="Taylor J."/>
            <person name="Jones R.C."/>
            <person name="Nixon B."/>
            <person name="Dacheux J.L."/>
            <person name="Niwa H."/>
            <person name="Sekita Y."/>
            <person name="Huang X."/>
            <person name="Stark A."/>
            <person name="Kheradpour P."/>
            <person name="Kellis M."/>
            <person name="Flicek P."/>
            <person name="Chen Y."/>
            <person name="Webber C."/>
            <person name="Hardison R."/>
            <person name="Nelson J."/>
            <person name="Hallsworth-Pepin K."/>
            <person name="Delehaunty K."/>
            <person name="Markovic C."/>
            <person name="Minx P."/>
            <person name="Feng Y."/>
            <person name="Kremitzki C."/>
            <person name="Mitreva M."/>
            <person name="Glasscock J."/>
            <person name="Wylie T."/>
            <person name="Wohldmann P."/>
            <person name="Thiru P."/>
            <person name="Nhan M.N."/>
            <person name="Pohl C.S."/>
            <person name="Smith S.M."/>
            <person name="Hou S."/>
            <person name="Nefedov M."/>
            <person name="de Jong P.J."/>
            <person name="Renfree M.B."/>
            <person name="Mardis E.R."/>
            <person name="Wilson R.K."/>
        </authorList>
    </citation>
    <scope>NUCLEOTIDE SEQUENCE [LARGE SCALE GENOMIC DNA]</scope>
    <source>
        <strain evidence="6 7">Glennie</strain>
    </source>
</reference>
<dbReference type="InParanoid" id="A0A6I8PI04"/>
<name>A0A6I8PI04_ORNAN</name>
<dbReference type="GO" id="GO:0050868">
    <property type="term" value="P:negative regulation of T cell activation"/>
    <property type="evidence" value="ECO:0000318"/>
    <property type="project" value="GO_Central"/>
</dbReference>
<dbReference type="KEGG" id="oaa:114815006"/>
<dbReference type="PRINTS" id="PR01909">
    <property type="entry name" value="ADSPHPHTASEA"/>
</dbReference>
<dbReference type="GO" id="GO:0030294">
    <property type="term" value="F:receptor signaling protein tyrosine kinase inhibitor activity"/>
    <property type="evidence" value="ECO:0007669"/>
    <property type="project" value="Ensembl"/>
</dbReference>
<dbReference type="InterPro" id="IPR000340">
    <property type="entry name" value="Dual-sp_phosphatase_cat-dom"/>
</dbReference>
<evidence type="ECO:0000256" key="1">
    <source>
        <dbReference type="ARBA" id="ARBA00008601"/>
    </source>
</evidence>
<dbReference type="PANTHER" id="PTHR45682:SF1">
    <property type="entry name" value="DUAL SPECIFICITY PROTEIN PHOSPHATASE 3"/>
    <property type="match status" value="1"/>
</dbReference>
<feature type="active site" description="Phosphocysteine intermediate" evidence="2">
    <location>
        <position position="123"/>
    </location>
</feature>
<accession>A0A6I8PI04</accession>
<comment type="catalytic activity">
    <reaction evidence="3">
        <text>O-phospho-L-threonyl-[protein] + H2O = L-threonyl-[protein] + phosphate</text>
        <dbReference type="Rhea" id="RHEA:47004"/>
        <dbReference type="Rhea" id="RHEA-COMP:11060"/>
        <dbReference type="Rhea" id="RHEA-COMP:11605"/>
        <dbReference type="ChEBI" id="CHEBI:15377"/>
        <dbReference type="ChEBI" id="CHEBI:30013"/>
        <dbReference type="ChEBI" id="CHEBI:43474"/>
        <dbReference type="ChEBI" id="CHEBI:61977"/>
        <dbReference type="EC" id="3.1.3.16"/>
    </reaction>
</comment>
<feature type="domain" description="Tyrosine-protein phosphatase" evidence="4">
    <location>
        <begin position="28"/>
        <end position="178"/>
    </location>
</feature>
<organism evidence="6 7">
    <name type="scientific">Ornithorhynchus anatinus</name>
    <name type="common">Duckbill platypus</name>
    <dbReference type="NCBI Taxonomy" id="9258"/>
    <lineage>
        <taxon>Eukaryota</taxon>
        <taxon>Metazoa</taxon>
        <taxon>Chordata</taxon>
        <taxon>Craniata</taxon>
        <taxon>Vertebrata</taxon>
        <taxon>Euteleostomi</taxon>
        <taxon>Mammalia</taxon>
        <taxon>Monotremata</taxon>
        <taxon>Ornithorhynchidae</taxon>
        <taxon>Ornithorhynchus</taxon>
    </lineage>
</organism>
<dbReference type="GO" id="GO:0046329">
    <property type="term" value="P:negative regulation of JNK cascade"/>
    <property type="evidence" value="ECO:0000318"/>
    <property type="project" value="GO_Central"/>
</dbReference>
<dbReference type="FunCoup" id="A0A6I8PI04">
    <property type="interactions" value="1525"/>
</dbReference>
<evidence type="ECO:0000259" key="4">
    <source>
        <dbReference type="PROSITE" id="PS50054"/>
    </source>
</evidence>
<dbReference type="Pfam" id="PF00782">
    <property type="entry name" value="DSPc"/>
    <property type="match status" value="1"/>
</dbReference>
<keyword evidence="3" id="KW-0904">Protein phosphatase</keyword>
<dbReference type="EC" id="3.1.3.48" evidence="3"/>
<comment type="catalytic activity">
    <reaction evidence="3">
        <text>O-phospho-L-tyrosyl-[protein] + H2O = L-tyrosyl-[protein] + phosphate</text>
        <dbReference type="Rhea" id="RHEA:10684"/>
        <dbReference type="Rhea" id="RHEA-COMP:10136"/>
        <dbReference type="Rhea" id="RHEA-COMP:20101"/>
        <dbReference type="ChEBI" id="CHEBI:15377"/>
        <dbReference type="ChEBI" id="CHEBI:43474"/>
        <dbReference type="ChEBI" id="CHEBI:46858"/>
        <dbReference type="ChEBI" id="CHEBI:61978"/>
        <dbReference type="EC" id="3.1.3.48"/>
    </reaction>
</comment>
<dbReference type="Gene3D" id="3.90.190.10">
    <property type="entry name" value="Protein tyrosine phosphatase superfamily"/>
    <property type="match status" value="1"/>
</dbReference>
<dbReference type="GO" id="GO:0030317">
    <property type="term" value="P:flagellated sperm motility"/>
    <property type="evidence" value="ECO:0007669"/>
    <property type="project" value="Ensembl"/>
</dbReference>
<dbReference type="InterPro" id="IPR000387">
    <property type="entry name" value="Tyr_Pase_dom"/>
</dbReference>
<dbReference type="OrthoDB" id="253091at2759"/>
<dbReference type="Proteomes" id="UP000002279">
    <property type="component" value="Chromosome 11"/>
</dbReference>
<dbReference type="PANTHER" id="PTHR45682">
    <property type="entry name" value="AGAP008228-PA"/>
    <property type="match status" value="1"/>
</dbReference>
<dbReference type="GO" id="GO:0005829">
    <property type="term" value="C:cytosol"/>
    <property type="evidence" value="ECO:0000318"/>
    <property type="project" value="GO_Central"/>
</dbReference>
<dbReference type="PRINTS" id="PR01908">
    <property type="entry name" value="ADSPHPHTASE"/>
</dbReference>
<comment type="function">
    <text evidence="3">Dual specificity phosphatase able to dephosphorylate phosphotyrosine, phosphoserine and phosphothreonine residues, with a preference for phosphotyrosine as a substrate.</text>
</comment>
<evidence type="ECO:0000313" key="6">
    <source>
        <dbReference type="Ensembl" id="ENSOANP00000051559.1"/>
    </source>
</evidence>
<dbReference type="InterPro" id="IPR020422">
    <property type="entry name" value="TYR_PHOSPHATASE_DUAL_dom"/>
</dbReference>
<proteinExistence type="inferred from homology"/>
<gene>
    <name evidence="6" type="primary">DUSP3</name>
</gene>
<comment type="similarity">
    <text evidence="1 3">Belongs to the protein-tyrosine phosphatase family. Non-receptor class dual specificity subfamily.</text>
</comment>
<evidence type="ECO:0000259" key="5">
    <source>
        <dbReference type="PROSITE" id="PS50056"/>
    </source>
</evidence>
<dbReference type="GO" id="GO:0008138">
    <property type="term" value="F:protein tyrosine/serine/threonine phosphatase activity"/>
    <property type="evidence" value="ECO:0000318"/>
    <property type="project" value="GO_Central"/>
</dbReference>
<dbReference type="AlphaFoldDB" id="A0A6I8PI04"/>
<dbReference type="SUPFAM" id="SSF52799">
    <property type="entry name" value="(Phosphotyrosine protein) phosphatases II"/>
    <property type="match status" value="1"/>
</dbReference>
<dbReference type="GO" id="GO:0004725">
    <property type="term" value="F:protein tyrosine phosphatase activity"/>
    <property type="evidence" value="ECO:0007669"/>
    <property type="project" value="UniProtKB-EC"/>
</dbReference>
<dbReference type="RefSeq" id="XP_028930560.1">
    <property type="nucleotide sequence ID" value="XM_029074727.2"/>
</dbReference>
<evidence type="ECO:0000256" key="3">
    <source>
        <dbReference type="RuleBase" id="RU366038"/>
    </source>
</evidence>
<dbReference type="GO" id="GO:0160110">
    <property type="term" value="C:axonemal microtubule doublet inner sheath"/>
    <property type="evidence" value="ECO:0007669"/>
    <property type="project" value="Ensembl"/>
</dbReference>
<dbReference type="GO" id="GO:0051893">
    <property type="term" value="P:regulation of focal adhesion assembly"/>
    <property type="evidence" value="ECO:0007669"/>
    <property type="project" value="Ensembl"/>
</dbReference>
<reference evidence="6" key="2">
    <citation type="submission" date="2025-08" db="UniProtKB">
        <authorList>
            <consortium name="Ensembl"/>
        </authorList>
    </citation>
    <scope>IDENTIFICATION</scope>
    <source>
        <strain evidence="6">Glennie</strain>
    </source>
</reference>
<dbReference type="GO" id="GO:0033549">
    <property type="term" value="F:MAP kinase phosphatase activity"/>
    <property type="evidence" value="ECO:0000318"/>
    <property type="project" value="GO_Central"/>
</dbReference>
<keyword evidence="7" id="KW-1185">Reference proteome</keyword>
<dbReference type="GO" id="GO:0045931">
    <property type="term" value="P:positive regulation of mitotic cell cycle"/>
    <property type="evidence" value="ECO:0000318"/>
    <property type="project" value="GO_Central"/>
</dbReference>
<dbReference type="GO" id="GO:0005737">
    <property type="term" value="C:cytoplasm"/>
    <property type="evidence" value="ECO:0000318"/>
    <property type="project" value="GO_Central"/>
</dbReference>
<dbReference type="Bgee" id="ENSOANG00000049006">
    <property type="expression patterns" value="Expressed in cerebellum and 7 other cell types or tissues"/>
</dbReference>
<dbReference type="PROSITE" id="PS50054">
    <property type="entry name" value="TYR_PHOSPHATASE_DUAL"/>
    <property type="match status" value="1"/>
</dbReference>
<dbReference type="SMART" id="SM00195">
    <property type="entry name" value="DSPc"/>
    <property type="match status" value="1"/>
</dbReference>
<dbReference type="InterPro" id="IPR020405">
    <property type="entry name" value="Atypical_DUSP_subfamA"/>
</dbReference>
<dbReference type="Ensembl" id="ENSOANT00000070524.1">
    <property type="protein sequence ID" value="ENSOANP00000051559.1"/>
    <property type="gene ID" value="ENSOANG00000049006.1"/>
</dbReference>
<dbReference type="EC" id="3.1.3.16" evidence="3"/>
<sequence length="182" mass="19608">MAARFAISVRDLNELLADMGGGYSFPDRPCNEVAPRLFVGDASAARDIPGLRQLGITHVLNAAEGKSFMHVDTGARFYAGTDIAYLGLRASDSPDFNLGAYFGRAADFIAGALGQDGRVLVHCREGYSRAPTLAIAYLMLCQGMDVRTALSTVRQHRAIGPNDGFLAQLCELNERLVAERKA</sequence>
<dbReference type="GO" id="GO:0042059">
    <property type="term" value="P:negative regulation of epidermal growth factor receptor signaling pathway"/>
    <property type="evidence" value="ECO:0007669"/>
    <property type="project" value="Ensembl"/>
</dbReference>
<dbReference type="PROSITE" id="PS50056">
    <property type="entry name" value="TYR_PHOSPHATASE_2"/>
    <property type="match status" value="1"/>
</dbReference>
<protein>
    <recommendedName>
        <fullName evidence="3">Dual specificity protein phosphatase</fullName>
        <ecNumber evidence="3">3.1.3.16</ecNumber>
        <ecNumber evidence="3">3.1.3.48</ecNumber>
    </recommendedName>
</protein>
<dbReference type="OMA" id="SYMHVNT"/>
<comment type="catalytic activity">
    <reaction evidence="3">
        <text>O-phospho-L-seryl-[protein] + H2O = L-seryl-[protein] + phosphate</text>
        <dbReference type="Rhea" id="RHEA:20629"/>
        <dbReference type="Rhea" id="RHEA-COMP:9863"/>
        <dbReference type="Rhea" id="RHEA-COMP:11604"/>
        <dbReference type="ChEBI" id="CHEBI:15377"/>
        <dbReference type="ChEBI" id="CHEBI:29999"/>
        <dbReference type="ChEBI" id="CHEBI:43474"/>
        <dbReference type="ChEBI" id="CHEBI:83421"/>
        <dbReference type="EC" id="3.1.3.16"/>
    </reaction>
</comment>
<dbReference type="GO" id="GO:0070373">
    <property type="term" value="P:negative regulation of ERK1 and ERK2 cascade"/>
    <property type="evidence" value="ECO:0000318"/>
    <property type="project" value="GO_Central"/>
</dbReference>
<keyword evidence="3" id="KW-0378">Hydrolase</keyword>
<evidence type="ECO:0000256" key="2">
    <source>
        <dbReference type="PIRSR" id="PIRSR620405-1"/>
    </source>
</evidence>
<evidence type="ECO:0000313" key="7">
    <source>
        <dbReference type="Proteomes" id="UP000002279"/>
    </source>
</evidence>
<dbReference type="InterPro" id="IPR029021">
    <property type="entry name" value="Prot-tyrosine_phosphatase-like"/>
</dbReference>
<dbReference type="GeneTree" id="ENSGT00940000154628"/>
<dbReference type="GeneID" id="114815006"/>
<reference evidence="6" key="3">
    <citation type="submission" date="2025-09" db="UniProtKB">
        <authorList>
            <consortium name="Ensembl"/>
        </authorList>
    </citation>
    <scope>IDENTIFICATION</scope>
    <source>
        <strain evidence="6">Glennie</strain>
    </source>
</reference>
<dbReference type="GO" id="GO:0004722">
    <property type="term" value="F:protein serine/threonine phosphatase activity"/>
    <property type="evidence" value="ECO:0007669"/>
    <property type="project" value="UniProtKB-EC"/>
</dbReference>